<dbReference type="AlphaFoldDB" id="A0A8T0RQ59"/>
<evidence type="ECO:0000313" key="2">
    <source>
        <dbReference type="EMBL" id="KAG2586693.1"/>
    </source>
</evidence>
<dbReference type="Proteomes" id="UP000823388">
    <property type="component" value="Chromosome 5N"/>
</dbReference>
<dbReference type="EMBL" id="CM029046">
    <property type="protein sequence ID" value="KAG2586693.1"/>
    <property type="molecule type" value="Genomic_DNA"/>
</dbReference>
<comment type="caution">
    <text evidence="2">The sequence shown here is derived from an EMBL/GenBank/DDBJ whole genome shotgun (WGS) entry which is preliminary data.</text>
</comment>
<reference evidence="2" key="1">
    <citation type="submission" date="2020-05" db="EMBL/GenBank/DDBJ databases">
        <title>WGS assembly of Panicum virgatum.</title>
        <authorList>
            <person name="Lovell J.T."/>
            <person name="Jenkins J."/>
            <person name="Shu S."/>
            <person name="Juenger T.E."/>
            <person name="Schmutz J."/>
        </authorList>
    </citation>
    <scope>NUCLEOTIDE SEQUENCE</scope>
    <source>
        <strain evidence="2">AP13</strain>
    </source>
</reference>
<keyword evidence="3" id="KW-1185">Reference proteome</keyword>
<protein>
    <submittedName>
        <fullName evidence="2">Uncharacterized protein</fullName>
    </submittedName>
</protein>
<sequence>MRAYGMGDACMMLGIVAPQCVCLLPCHCSLLSSVVQCSCDAEHKPLKEEMGALPGAGHLRVPRKGDKRVCHTATPQPAAGVINAAAKKAAAGGVEWVTRPIAAASGGVRRESSAPALV</sequence>
<gene>
    <name evidence="2" type="ORF">PVAP13_5NG066581</name>
</gene>
<feature type="chain" id="PRO_5035790455" evidence="1">
    <location>
        <begin position="23"/>
        <end position="118"/>
    </location>
</feature>
<accession>A0A8T0RQ59</accession>
<keyword evidence="1" id="KW-0732">Signal</keyword>
<evidence type="ECO:0000313" key="3">
    <source>
        <dbReference type="Proteomes" id="UP000823388"/>
    </source>
</evidence>
<evidence type="ECO:0000256" key="1">
    <source>
        <dbReference type="SAM" id="SignalP"/>
    </source>
</evidence>
<feature type="signal peptide" evidence="1">
    <location>
        <begin position="1"/>
        <end position="22"/>
    </location>
</feature>
<organism evidence="2 3">
    <name type="scientific">Panicum virgatum</name>
    <name type="common">Blackwell switchgrass</name>
    <dbReference type="NCBI Taxonomy" id="38727"/>
    <lineage>
        <taxon>Eukaryota</taxon>
        <taxon>Viridiplantae</taxon>
        <taxon>Streptophyta</taxon>
        <taxon>Embryophyta</taxon>
        <taxon>Tracheophyta</taxon>
        <taxon>Spermatophyta</taxon>
        <taxon>Magnoliopsida</taxon>
        <taxon>Liliopsida</taxon>
        <taxon>Poales</taxon>
        <taxon>Poaceae</taxon>
        <taxon>PACMAD clade</taxon>
        <taxon>Panicoideae</taxon>
        <taxon>Panicodae</taxon>
        <taxon>Paniceae</taxon>
        <taxon>Panicinae</taxon>
        <taxon>Panicum</taxon>
        <taxon>Panicum sect. Hiantes</taxon>
    </lineage>
</organism>
<proteinExistence type="predicted"/>
<name>A0A8T0RQ59_PANVG</name>